<dbReference type="Proteomes" id="UP000004259">
    <property type="component" value="Unassembled WGS sequence"/>
</dbReference>
<accession>E9SG74</accession>
<dbReference type="OrthoDB" id="9802919at2"/>
<gene>
    <name evidence="9" type="primary">lepB_2</name>
    <name evidence="9" type="ORF">CUS_7795</name>
</gene>
<evidence type="ECO:0000313" key="10">
    <source>
        <dbReference type="Proteomes" id="UP000004259"/>
    </source>
</evidence>
<comment type="caution">
    <text evidence="9">The sequence shown here is derived from an EMBL/GenBank/DDBJ whole genome shotgun (WGS) entry which is preliminary data.</text>
</comment>
<dbReference type="STRING" id="246199.CUS_7795"/>
<dbReference type="InterPro" id="IPR036286">
    <property type="entry name" value="LexA/Signal_pep-like_sf"/>
</dbReference>
<keyword evidence="7" id="KW-0645">Protease</keyword>
<evidence type="ECO:0000256" key="1">
    <source>
        <dbReference type="ARBA" id="ARBA00000677"/>
    </source>
</evidence>
<feature type="active site" evidence="6">
    <location>
        <position position="50"/>
    </location>
</feature>
<reference evidence="9 10" key="1">
    <citation type="submission" date="2011-02" db="EMBL/GenBank/DDBJ databases">
        <authorList>
            <person name="Nelson K.E."/>
            <person name="Sutton G."/>
            <person name="Torralba M."/>
            <person name="Durkin S."/>
            <person name="Harkins D."/>
            <person name="Montgomery R."/>
            <person name="Ziemer C."/>
            <person name="Klaassens E."/>
            <person name="Ocuiv P."/>
            <person name="Morrison M."/>
        </authorList>
    </citation>
    <scope>NUCLEOTIDE SEQUENCE [LARGE SCALE GENOMIC DNA]</scope>
    <source>
        <strain evidence="9 10">8</strain>
    </source>
</reference>
<dbReference type="Gene3D" id="2.10.109.10">
    <property type="entry name" value="Umud Fragment, subunit A"/>
    <property type="match status" value="1"/>
</dbReference>
<protein>
    <recommendedName>
        <fullName evidence="4 7">Signal peptidase I</fullName>
        <ecNumber evidence="4 7">3.4.21.89</ecNumber>
    </recommendedName>
</protein>
<name>E9SG74_RUMAL</name>
<keyword evidence="10" id="KW-1185">Reference proteome</keyword>
<dbReference type="EMBL" id="ADKM02000122">
    <property type="protein sequence ID" value="EGC01739.1"/>
    <property type="molecule type" value="Genomic_DNA"/>
</dbReference>
<dbReference type="AlphaFoldDB" id="E9SG74"/>
<dbReference type="GO" id="GO:0005886">
    <property type="term" value="C:plasma membrane"/>
    <property type="evidence" value="ECO:0007669"/>
    <property type="project" value="UniProtKB-SubCell"/>
</dbReference>
<feature type="active site" evidence="6">
    <location>
        <position position="89"/>
    </location>
</feature>
<dbReference type="PANTHER" id="PTHR43390:SF1">
    <property type="entry name" value="CHLOROPLAST PROCESSING PEPTIDASE"/>
    <property type="match status" value="1"/>
</dbReference>
<dbReference type="RefSeq" id="WP_002852000.1">
    <property type="nucleotide sequence ID" value="NZ_ADKM02000122.1"/>
</dbReference>
<dbReference type="GO" id="GO:0009003">
    <property type="term" value="F:signal peptidase activity"/>
    <property type="evidence" value="ECO:0007669"/>
    <property type="project" value="UniProtKB-EC"/>
</dbReference>
<dbReference type="CDD" id="cd06530">
    <property type="entry name" value="S26_SPase_I"/>
    <property type="match status" value="1"/>
</dbReference>
<dbReference type="NCBIfam" id="TIGR02227">
    <property type="entry name" value="sigpep_I_bact"/>
    <property type="match status" value="1"/>
</dbReference>
<proteinExistence type="inferred from homology"/>
<dbReference type="InterPro" id="IPR000223">
    <property type="entry name" value="Pept_S26A_signal_pept_1"/>
</dbReference>
<comment type="catalytic activity">
    <reaction evidence="1 7">
        <text>Cleavage of hydrophobic, N-terminal signal or leader sequences from secreted and periplasmic proteins.</text>
        <dbReference type="EC" id="3.4.21.89"/>
    </reaction>
</comment>
<evidence type="ECO:0000259" key="8">
    <source>
        <dbReference type="Pfam" id="PF10502"/>
    </source>
</evidence>
<keyword evidence="7" id="KW-1133">Transmembrane helix</keyword>
<comment type="similarity">
    <text evidence="3 7">Belongs to the peptidase S26 family.</text>
</comment>
<feature type="transmembrane region" description="Helical" evidence="7">
    <location>
        <begin position="23"/>
        <end position="41"/>
    </location>
</feature>
<dbReference type="GO" id="GO:0004252">
    <property type="term" value="F:serine-type endopeptidase activity"/>
    <property type="evidence" value="ECO:0007669"/>
    <property type="project" value="InterPro"/>
</dbReference>
<keyword evidence="5 7" id="KW-0378">Hydrolase</keyword>
<keyword evidence="7" id="KW-0812">Transmembrane</keyword>
<evidence type="ECO:0000256" key="2">
    <source>
        <dbReference type="ARBA" id="ARBA00004401"/>
    </source>
</evidence>
<dbReference type="InterPro" id="IPR019757">
    <property type="entry name" value="Pept_S26A_signal_pept_1_Lys-AS"/>
</dbReference>
<sequence>MHCISGRKNEAASQAESNFLDRLTAFVNAVLAVMLVYSFLLEPVRVDGVSMEDTLFDNDRLIIRTLFYKPARGDVVVCRSDMLGELIIKRVIALGGQRVTIDYEEGVVTVDGEAIAEPYVKYHSFDDNGSFDTKYYDPERGVYEYEVPAGSVFLMGDNRNHSNDSRKFGAVSESDVVGKAVFRFYSERAKTGKIK</sequence>
<feature type="domain" description="Peptidase S26" evidence="8">
    <location>
        <begin position="23"/>
        <end position="185"/>
    </location>
</feature>
<dbReference type="InterPro" id="IPR019533">
    <property type="entry name" value="Peptidase_S26"/>
</dbReference>
<organism evidence="9 10">
    <name type="scientific">Ruminococcus albus 8</name>
    <dbReference type="NCBI Taxonomy" id="246199"/>
    <lineage>
        <taxon>Bacteria</taxon>
        <taxon>Bacillati</taxon>
        <taxon>Bacillota</taxon>
        <taxon>Clostridia</taxon>
        <taxon>Eubacteriales</taxon>
        <taxon>Oscillospiraceae</taxon>
        <taxon>Ruminococcus</taxon>
    </lineage>
</organism>
<dbReference type="PRINTS" id="PR00727">
    <property type="entry name" value="LEADERPTASE"/>
</dbReference>
<evidence type="ECO:0000256" key="5">
    <source>
        <dbReference type="ARBA" id="ARBA00022801"/>
    </source>
</evidence>
<evidence type="ECO:0000256" key="7">
    <source>
        <dbReference type="RuleBase" id="RU362042"/>
    </source>
</evidence>
<keyword evidence="7" id="KW-0472">Membrane</keyword>
<dbReference type="eggNOG" id="COG0681">
    <property type="taxonomic scope" value="Bacteria"/>
</dbReference>
<evidence type="ECO:0000256" key="4">
    <source>
        <dbReference type="ARBA" id="ARBA00013208"/>
    </source>
</evidence>
<dbReference type="SUPFAM" id="SSF51306">
    <property type="entry name" value="LexA/Signal peptidase"/>
    <property type="match status" value="1"/>
</dbReference>
<dbReference type="PANTHER" id="PTHR43390">
    <property type="entry name" value="SIGNAL PEPTIDASE I"/>
    <property type="match status" value="1"/>
</dbReference>
<evidence type="ECO:0000313" key="9">
    <source>
        <dbReference type="EMBL" id="EGC01739.1"/>
    </source>
</evidence>
<dbReference type="EC" id="3.4.21.89" evidence="4 7"/>
<comment type="subcellular location">
    <subcellularLocation>
        <location evidence="2">Cell membrane</location>
        <topology evidence="2">Single-pass type II membrane protein</topology>
    </subcellularLocation>
    <subcellularLocation>
        <location evidence="7">Membrane</location>
        <topology evidence="7">Single-pass type II membrane protein</topology>
    </subcellularLocation>
</comment>
<dbReference type="PROSITE" id="PS00760">
    <property type="entry name" value="SPASE_I_2"/>
    <property type="match status" value="1"/>
</dbReference>
<evidence type="ECO:0000256" key="3">
    <source>
        <dbReference type="ARBA" id="ARBA00009370"/>
    </source>
</evidence>
<dbReference type="Pfam" id="PF10502">
    <property type="entry name" value="Peptidase_S26"/>
    <property type="match status" value="1"/>
</dbReference>
<evidence type="ECO:0000256" key="6">
    <source>
        <dbReference type="PIRSR" id="PIRSR600223-1"/>
    </source>
</evidence>
<dbReference type="GO" id="GO:0006465">
    <property type="term" value="P:signal peptide processing"/>
    <property type="evidence" value="ECO:0007669"/>
    <property type="project" value="InterPro"/>
</dbReference>